<keyword evidence="4" id="KW-1185">Reference proteome</keyword>
<reference evidence="1 4" key="2">
    <citation type="submission" date="2019-11" db="EMBL/GenBank/DDBJ databases">
        <title>Green- and brown-colored morphotypes of Chlorobia in the stratified aquatic ecosystems of Kandalaksha Gulf (White Sea): A model for study of the accessory genome evolution.</title>
        <authorList>
            <person name="Grouzdev D.S."/>
        </authorList>
    </citation>
    <scope>NUCLEOTIDE SEQUENCE [LARGE SCALE GENOMIC DNA]</scope>
    <source>
        <strain evidence="1 4">ZM</strain>
    </source>
</reference>
<evidence type="ECO:0000313" key="1">
    <source>
        <dbReference type="EMBL" id="MWV53746.1"/>
    </source>
</evidence>
<dbReference type="Proteomes" id="UP000279908">
    <property type="component" value="Unassembled WGS sequence"/>
</dbReference>
<name>A0A432AWS9_CHLPH</name>
<comment type="caution">
    <text evidence="2">The sequence shown here is derived from an EMBL/GenBank/DDBJ whole genome shotgun (WGS) entry which is preliminary data.</text>
</comment>
<evidence type="ECO:0008006" key="5">
    <source>
        <dbReference type="Google" id="ProtNLM"/>
    </source>
</evidence>
<dbReference type="AlphaFoldDB" id="A0A432AWS9"/>
<evidence type="ECO:0000313" key="3">
    <source>
        <dbReference type="Proteomes" id="UP000279908"/>
    </source>
</evidence>
<dbReference type="EMBL" id="RXYK01000001">
    <property type="protein sequence ID" value="RTY39890.1"/>
    <property type="molecule type" value="Genomic_DNA"/>
</dbReference>
<sequence length="128" mass="14646">MDRFSEYNQIAAVMKPYRSLFVIILALFLFPLLTGCAEKKAQELDGDDIRFAEFYSDYLLFSGVSARTGEELKADLDSGTLSSLLSRHDISVELLIKKSEAYQADPMLWQMVLVRVRDNIHNRQNPPQ</sequence>
<evidence type="ECO:0000313" key="4">
    <source>
        <dbReference type="Proteomes" id="UP000489351"/>
    </source>
</evidence>
<gene>
    <name evidence="2" type="ORF">EKD02_00395</name>
    <name evidence="1" type="ORF">GJ685_01535</name>
</gene>
<accession>A0A432AWS9</accession>
<reference evidence="2 3" key="1">
    <citation type="submission" date="2018-12" db="EMBL/GenBank/DDBJ databases">
        <authorList>
            <person name="Lunina O.N."/>
            <person name="Grouzdev D.S."/>
            <person name="Gorlenko V.M."/>
            <person name="Savvichev A.S."/>
        </authorList>
    </citation>
    <scope>NUCLEOTIDE SEQUENCE [LARGE SCALE GENOMIC DNA]</scope>
    <source>
        <strain evidence="2 3">BrKhr-17</strain>
    </source>
</reference>
<evidence type="ECO:0000313" key="2">
    <source>
        <dbReference type="EMBL" id="RTY39890.1"/>
    </source>
</evidence>
<dbReference type="Proteomes" id="UP000489351">
    <property type="component" value="Unassembled WGS sequence"/>
</dbReference>
<organism evidence="2 3">
    <name type="scientific">Chlorobium phaeovibrioides</name>
    <dbReference type="NCBI Taxonomy" id="1094"/>
    <lineage>
        <taxon>Bacteria</taxon>
        <taxon>Pseudomonadati</taxon>
        <taxon>Chlorobiota</taxon>
        <taxon>Chlorobiia</taxon>
        <taxon>Chlorobiales</taxon>
        <taxon>Chlorobiaceae</taxon>
        <taxon>Chlorobium/Pelodictyon group</taxon>
        <taxon>Chlorobium</taxon>
    </lineage>
</organism>
<dbReference type="EMBL" id="WUBZ01000003">
    <property type="protein sequence ID" value="MWV53746.1"/>
    <property type="molecule type" value="Genomic_DNA"/>
</dbReference>
<proteinExistence type="predicted"/>
<dbReference type="RefSeq" id="WP_011890216.1">
    <property type="nucleotide sequence ID" value="NZ_RXYK01000001.1"/>
</dbReference>
<dbReference type="OMA" id="IRFAAFY"/>
<protein>
    <recommendedName>
        <fullName evidence="5">DUF4296 domain-containing protein</fullName>
    </recommendedName>
</protein>